<organism evidence="4 5">
    <name type="scientific">Pseudonocardia acidicola</name>
    <dbReference type="NCBI Taxonomy" id="2724939"/>
    <lineage>
        <taxon>Bacteria</taxon>
        <taxon>Bacillati</taxon>
        <taxon>Actinomycetota</taxon>
        <taxon>Actinomycetes</taxon>
        <taxon>Pseudonocardiales</taxon>
        <taxon>Pseudonocardiaceae</taxon>
        <taxon>Pseudonocardia</taxon>
    </lineage>
</organism>
<feature type="region of interest" description="Disordered" evidence="2">
    <location>
        <begin position="359"/>
        <end position="408"/>
    </location>
</feature>
<dbReference type="SUPFAM" id="SSF56349">
    <property type="entry name" value="DNA breaking-rejoining enzymes"/>
    <property type="match status" value="1"/>
</dbReference>
<protein>
    <submittedName>
        <fullName evidence="4">Tyrosine-type recombinase/integrase</fullName>
    </submittedName>
</protein>
<accession>A0ABX1SBP3</accession>
<evidence type="ECO:0000313" key="5">
    <source>
        <dbReference type="Proteomes" id="UP000820669"/>
    </source>
</evidence>
<keyword evidence="5" id="KW-1185">Reference proteome</keyword>
<proteinExistence type="predicted"/>
<evidence type="ECO:0000256" key="1">
    <source>
        <dbReference type="ARBA" id="ARBA00023172"/>
    </source>
</evidence>
<comment type="caution">
    <text evidence="4">The sequence shown here is derived from an EMBL/GenBank/DDBJ whole genome shotgun (WGS) entry which is preliminary data.</text>
</comment>
<dbReference type="InterPro" id="IPR013762">
    <property type="entry name" value="Integrase-like_cat_sf"/>
</dbReference>
<sequence>MGRPAGWMRELTGRSPMKSPGKPSHRRDVQRLFWREIAKGRNRLIAFNPCEDVKVQKRRRRDTDEQVIERATFRRRLLPAVPHAHRGLVAVAGGCGLRWGEAVGLCTDALDLDRARLRVIRTVIEVAGHTSFKPYPKSNAGRRSVPLPAWLVTILRQHLDRYPPGAADLVFANQVGGALRRTLFRARVWRPALVRAGLLGTITPADAGYVAAWTANNGQRHRQAFKTEAAAVKHVARSHDGGLRFHDLRHSYATWLVDDGVPPKHGAACDGSRALVDDARPLHATHRRLLAHPAGARRREPGRRHRRRARARVMPFCCLSGRYNDERPGRLARNEPLTRPFGGGRYWDRTSDLFGVNKPDCVAPASTGRRNRFLTSKDRETTSQSSRPLSPPRTRLRGSLATDLATSP</sequence>
<dbReference type="Pfam" id="PF00589">
    <property type="entry name" value="Phage_integrase"/>
    <property type="match status" value="1"/>
</dbReference>
<feature type="region of interest" description="Disordered" evidence="2">
    <location>
        <begin position="1"/>
        <end position="25"/>
    </location>
</feature>
<dbReference type="EMBL" id="JAAXLA010000020">
    <property type="protein sequence ID" value="NMH98282.1"/>
    <property type="molecule type" value="Genomic_DNA"/>
</dbReference>
<keyword evidence="1" id="KW-0233">DNA recombination</keyword>
<dbReference type="PROSITE" id="PS51898">
    <property type="entry name" value="TYR_RECOMBINASE"/>
    <property type="match status" value="1"/>
</dbReference>
<evidence type="ECO:0000313" key="4">
    <source>
        <dbReference type="EMBL" id="NMH98282.1"/>
    </source>
</evidence>
<reference evidence="4 5" key="1">
    <citation type="submission" date="2020-04" db="EMBL/GenBank/DDBJ databases">
        <authorList>
            <person name="Klaysubun C."/>
            <person name="Duangmal K."/>
            <person name="Lipun K."/>
        </authorList>
    </citation>
    <scope>NUCLEOTIDE SEQUENCE [LARGE SCALE GENOMIC DNA]</scope>
    <source>
        <strain evidence="4 5">K10HN5</strain>
    </source>
</reference>
<dbReference type="Gene3D" id="1.10.443.10">
    <property type="entry name" value="Intergrase catalytic core"/>
    <property type="match status" value="1"/>
</dbReference>
<dbReference type="InterPro" id="IPR002104">
    <property type="entry name" value="Integrase_catalytic"/>
</dbReference>
<gene>
    <name evidence="4" type="ORF">HF526_13310</name>
</gene>
<evidence type="ECO:0000256" key="2">
    <source>
        <dbReference type="SAM" id="MobiDB-lite"/>
    </source>
</evidence>
<name>A0ABX1SBP3_9PSEU</name>
<evidence type="ECO:0000259" key="3">
    <source>
        <dbReference type="PROSITE" id="PS51898"/>
    </source>
</evidence>
<feature type="domain" description="Tyr recombinase" evidence="3">
    <location>
        <begin position="54"/>
        <end position="303"/>
    </location>
</feature>
<dbReference type="Proteomes" id="UP000820669">
    <property type="component" value="Unassembled WGS sequence"/>
</dbReference>
<dbReference type="InterPro" id="IPR011010">
    <property type="entry name" value="DNA_brk_join_enz"/>
</dbReference>